<evidence type="ECO:0000259" key="3">
    <source>
        <dbReference type="Pfam" id="PF00156"/>
    </source>
</evidence>
<proteinExistence type="predicted"/>
<sequence>MRFIELPLTSFEIKKGLIRFSTPLIIEPKEVKFLAQDFFHLFKRNIFPKARGLGEGRKEANADTFPIYLTDQESAFLNFVYDIDSTRLSFETKRESLLEPLFRLLREQRVIKPDLEYIRERVSGSLPEISAALLWQIGAIKTSLGDLKPFFKVDERKNRSPIYIDLKCLPNYPRVFDFLIAQAALILAHYNFDLICGIEAGSISFASLLAQKVSKPSFFARRERRYKEAPLLEGIKEHELFRKRVLLVDDTIVKGWTKRRAIEEIRAKGGICEYTFVLFDRCQGGKEELAALNCQLLSLTNRDALLSRRIPRTITLLTEKEYKEILSYFSDPKGWHKKKGFPYYELKPK</sequence>
<dbReference type="InterPro" id="IPR000836">
    <property type="entry name" value="PRTase_dom"/>
</dbReference>
<protein>
    <recommendedName>
        <fullName evidence="3">Phosphoribosyltransferase domain-containing protein</fullName>
    </recommendedName>
</protein>
<dbReference type="GO" id="GO:0006222">
    <property type="term" value="P:UMP biosynthetic process"/>
    <property type="evidence" value="ECO:0007669"/>
    <property type="project" value="TreeGrafter"/>
</dbReference>
<dbReference type="SUPFAM" id="SSF53271">
    <property type="entry name" value="PRTase-like"/>
    <property type="match status" value="1"/>
</dbReference>
<name>A0A7C3Z2J9_UNCW3</name>
<organism evidence="4">
    <name type="scientific">candidate division WOR-3 bacterium</name>
    <dbReference type="NCBI Taxonomy" id="2052148"/>
    <lineage>
        <taxon>Bacteria</taxon>
        <taxon>Bacteria division WOR-3</taxon>
    </lineage>
</organism>
<dbReference type="PANTHER" id="PTHR19278">
    <property type="entry name" value="OROTATE PHOSPHORIBOSYLTRANSFERASE"/>
    <property type="match status" value="1"/>
</dbReference>
<reference evidence="4" key="1">
    <citation type="journal article" date="2020" name="mSystems">
        <title>Genome- and Community-Level Interaction Insights into Carbon Utilization and Element Cycling Functions of Hydrothermarchaeota in Hydrothermal Sediment.</title>
        <authorList>
            <person name="Zhou Z."/>
            <person name="Liu Y."/>
            <person name="Xu W."/>
            <person name="Pan J."/>
            <person name="Luo Z.H."/>
            <person name="Li M."/>
        </authorList>
    </citation>
    <scope>NUCLEOTIDE SEQUENCE [LARGE SCALE GENOMIC DNA]</scope>
    <source>
        <strain evidence="4">SpSt-906</strain>
    </source>
</reference>
<dbReference type="GO" id="GO:0004588">
    <property type="term" value="F:orotate phosphoribosyltransferase activity"/>
    <property type="evidence" value="ECO:0007669"/>
    <property type="project" value="TreeGrafter"/>
</dbReference>
<dbReference type="AlphaFoldDB" id="A0A7C3Z2J9"/>
<comment type="caution">
    <text evidence="4">The sequence shown here is derived from an EMBL/GenBank/DDBJ whole genome shotgun (WGS) entry which is preliminary data.</text>
</comment>
<comment type="pathway">
    <text evidence="1">Pyrimidine metabolism; UMP biosynthesis via de novo pathway.</text>
</comment>
<evidence type="ECO:0000256" key="2">
    <source>
        <dbReference type="ARBA" id="ARBA00022975"/>
    </source>
</evidence>
<dbReference type="PANTHER" id="PTHR19278:SF9">
    <property type="entry name" value="URIDINE 5'-MONOPHOSPHATE SYNTHASE"/>
    <property type="match status" value="1"/>
</dbReference>
<dbReference type="InterPro" id="IPR029057">
    <property type="entry name" value="PRTase-like"/>
</dbReference>
<evidence type="ECO:0000313" key="4">
    <source>
        <dbReference type="EMBL" id="HGE98898.1"/>
    </source>
</evidence>
<gene>
    <name evidence="4" type="ORF">ENX07_02340</name>
</gene>
<keyword evidence="2" id="KW-0665">Pyrimidine biosynthesis</keyword>
<dbReference type="GO" id="GO:0019856">
    <property type="term" value="P:pyrimidine nucleobase biosynthetic process"/>
    <property type="evidence" value="ECO:0007669"/>
    <property type="project" value="TreeGrafter"/>
</dbReference>
<dbReference type="EMBL" id="DTMQ01000014">
    <property type="protein sequence ID" value="HGE98898.1"/>
    <property type="molecule type" value="Genomic_DNA"/>
</dbReference>
<evidence type="ECO:0000256" key="1">
    <source>
        <dbReference type="ARBA" id="ARBA00004725"/>
    </source>
</evidence>
<accession>A0A7C3Z2J9</accession>
<dbReference type="Pfam" id="PF00156">
    <property type="entry name" value="Pribosyltran"/>
    <property type="match status" value="1"/>
</dbReference>
<feature type="domain" description="Phosphoribosyltransferase" evidence="3">
    <location>
        <begin position="186"/>
        <end position="289"/>
    </location>
</feature>
<dbReference type="Gene3D" id="3.40.50.2020">
    <property type="match status" value="1"/>
</dbReference>
<dbReference type="CDD" id="cd06223">
    <property type="entry name" value="PRTases_typeI"/>
    <property type="match status" value="1"/>
</dbReference>